<name>A0ABQ8YER9_9EUKA</name>
<protein>
    <submittedName>
        <fullName evidence="1">Uncharacterized protein</fullName>
    </submittedName>
</protein>
<comment type="caution">
    <text evidence="1">The sequence shown here is derived from an EMBL/GenBank/DDBJ whole genome shotgun (WGS) entry which is preliminary data.</text>
</comment>
<sequence length="75" mass="8574">MIASNCNLRPFTVYLGTNFVEDIGPEKKLSNFYESTTPQDIKKLKDKLKKTKKKAPRGARTRDIQVKSLTLCRLS</sequence>
<accession>A0ABQ8YER9</accession>
<evidence type="ECO:0000313" key="2">
    <source>
        <dbReference type="Proteomes" id="UP001150062"/>
    </source>
</evidence>
<proteinExistence type="predicted"/>
<dbReference type="Proteomes" id="UP001150062">
    <property type="component" value="Unassembled WGS sequence"/>
</dbReference>
<dbReference type="EMBL" id="JAOAOG010000173">
    <property type="protein sequence ID" value="KAJ6243090.1"/>
    <property type="molecule type" value="Genomic_DNA"/>
</dbReference>
<organism evidence="1 2">
    <name type="scientific">Anaeramoeba flamelloides</name>
    <dbReference type="NCBI Taxonomy" id="1746091"/>
    <lineage>
        <taxon>Eukaryota</taxon>
        <taxon>Metamonada</taxon>
        <taxon>Anaeramoebidae</taxon>
        <taxon>Anaeramoeba</taxon>
    </lineage>
</organism>
<keyword evidence="2" id="KW-1185">Reference proteome</keyword>
<gene>
    <name evidence="1" type="ORF">M0813_02950</name>
</gene>
<reference evidence="1" key="1">
    <citation type="submission" date="2022-08" db="EMBL/GenBank/DDBJ databases">
        <title>Novel sulfate-reducing endosymbionts in the free-living metamonad Anaeramoeba.</title>
        <authorList>
            <person name="Jerlstrom-Hultqvist J."/>
            <person name="Cepicka I."/>
            <person name="Gallot-Lavallee L."/>
            <person name="Salas-Leiva D."/>
            <person name="Curtis B.A."/>
            <person name="Zahonova K."/>
            <person name="Pipaliya S."/>
            <person name="Dacks J."/>
            <person name="Roger A.J."/>
        </authorList>
    </citation>
    <scope>NUCLEOTIDE SEQUENCE</scope>
    <source>
        <strain evidence="1">Schooner1</strain>
    </source>
</reference>
<evidence type="ECO:0000313" key="1">
    <source>
        <dbReference type="EMBL" id="KAJ6243090.1"/>
    </source>
</evidence>